<dbReference type="Gene3D" id="2.120.10.80">
    <property type="entry name" value="Kelch-type beta propeller"/>
    <property type="match status" value="1"/>
</dbReference>
<feature type="domain" description="F-box" evidence="3">
    <location>
        <begin position="17"/>
        <end position="55"/>
    </location>
</feature>
<evidence type="ECO:0000256" key="2">
    <source>
        <dbReference type="ARBA" id="ARBA00022737"/>
    </source>
</evidence>
<evidence type="ECO:0000259" key="3">
    <source>
        <dbReference type="Pfam" id="PF12937"/>
    </source>
</evidence>
<reference evidence="4 5" key="1">
    <citation type="journal article" date="2015" name="Genome Biol. Evol.">
        <title>Comparative Genomics of a Bacterivorous Green Alga Reveals Evolutionary Causalities and Consequences of Phago-Mixotrophic Mode of Nutrition.</title>
        <authorList>
            <person name="Burns J.A."/>
            <person name="Paasch A."/>
            <person name="Narechania A."/>
            <person name="Kim E."/>
        </authorList>
    </citation>
    <scope>NUCLEOTIDE SEQUENCE [LARGE SCALE GENOMIC DNA]</scope>
    <source>
        <strain evidence="4 5">PLY_AMNH</strain>
    </source>
</reference>
<sequence length="390" mass="42328">MKRMLNITTLDTAVHELILGSLSGKDLARVASTCTTFNELATGSSSISLWKSLCENLLGATVAQLHASAASPQDVANASFWRHLFKEASLLNVVRWCNETTRILRRNTVCEGSLSRDYGVASMGASAHAALVARLSSAADLIVQSEIRESEEDGAVQSHVDEHRRALQVFQNLLAERLLARTGHTATVLDTSKHIVLIGGLVSQDNAPKSLEVLIVDVKSLSIFSPKVDGHPPETRFRHAASYVSPPLSSALTACKESRDGWSLVVAFGGYNRIGQEFGESELVLLWVSPNGEKVKWDVRHLSGLAPPCRFHHTLHAINDHRGLLLVGGEGGNTAADYPQEEEPMAETQGVSAKLWLLDLVSLTWSQVQTRGAVGNETRTLHASCIHTRP</sequence>
<comment type="caution">
    <text evidence="4">The sequence shown here is derived from an EMBL/GenBank/DDBJ whole genome shotgun (WGS) entry which is preliminary data.</text>
</comment>
<proteinExistence type="predicted"/>
<feature type="non-terminal residue" evidence="4">
    <location>
        <position position="390"/>
    </location>
</feature>
<dbReference type="SUPFAM" id="SSF50965">
    <property type="entry name" value="Galactose oxidase, central domain"/>
    <property type="match status" value="1"/>
</dbReference>
<protein>
    <recommendedName>
        <fullName evidence="3">F-box domain-containing protein</fullName>
    </recommendedName>
</protein>
<dbReference type="Pfam" id="PF12937">
    <property type="entry name" value="F-box-like"/>
    <property type="match status" value="1"/>
</dbReference>
<dbReference type="Gene3D" id="1.20.1280.50">
    <property type="match status" value="1"/>
</dbReference>
<dbReference type="InterPro" id="IPR015915">
    <property type="entry name" value="Kelch-typ_b-propeller"/>
</dbReference>
<dbReference type="InterPro" id="IPR036047">
    <property type="entry name" value="F-box-like_dom_sf"/>
</dbReference>
<name>A0AAE0FMR7_9CHLO</name>
<dbReference type="Proteomes" id="UP001190700">
    <property type="component" value="Unassembled WGS sequence"/>
</dbReference>
<dbReference type="InterPro" id="IPR001810">
    <property type="entry name" value="F-box_dom"/>
</dbReference>
<organism evidence="4 5">
    <name type="scientific">Cymbomonas tetramitiformis</name>
    <dbReference type="NCBI Taxonomy" id="36881"/>
    <lineage>
        <taxon>Eukaryota</taxon>
        <taxon>Viridiplantae</taxon>
        <taxon>Chlorophyta</taxon>
        <taxon>Pyramimonadophyceae</taxon>
        <taxon>Pyramimonadales</taxon>
        <taxon>Pyramimonadaceae</taxon>
        <taxon>Cymbomonas</taxon>
    </lineage>
</organism>
<dbReference type="InterPro" id="IPR011043">
    <property type="entry name" value="Gal_Oxase/kelch_b-propeller"/>
</dbReference>
<evidence type="ECO:0000313" key="4">
    <source>
        <dbReference type="EMBL" id="KAK3262614.1"/>
    </source>
</evidence>
<keyword evidence="1" id="KW-0880">Kelch repeat</keyword>
<accession>A0AAE0FMR7</accession>
<dbReference type="PANTHER" id="PTHR46093:SF3">
    <property type="entry name" value="ACYL-COA-BINDING DOMAIN-CONTAINING PROTEIN 4"/>
    <property type="match status" value="1"/>
</dbReference>
<keyword evidence="2" id="KW-0677">Repeat</keyword>
<evidence type="ECO:0000256" key="1">
    <source>
        <dbReference type="ARBA" id="ARBA00022441"/>
    </source>
</evidence>
<keyword evidence="5" id="KW-1185">Reference proteome</keyword>
<gene>
    <name evidence="4" type="ORF">CYMTET_28539</name>
</gene>
<evidence type="ECO:0000313" key="5">
    <source>
        <dbReference type="Proteomes" id="UP001190700"/>
    </source>
</evidence>
<dbReference type="PANTHER" id="PTHR46093">
    <property type="entry name" value="ACYL-COA-BINDING DOMAIN-CONTAINING PROTEIN 5"/>
    <property type="match status" value="1"/>
</dbReference>
<dbReference type="SUPFAM" id="SSF81383">
    <property type="entry name" value="F-box domain"/>
    <property type="match status" value="1"/>
</dbReference>
<dbReference type="EMBL" id="LGRX02016068">
    <property type="protein sequence ID" value="KAK3262614.1"/>
    <property type="molecule type" value="Genomic_DNA"/>
</dbReference>
<dbReference type="AlphaFoldDB" id="A0AAE0FMR7"/>